<sequence>MLTAKSLTAEEGWVSTGHARSVGTGNEADDHGETWPNNGVIILVAHGLGGILAQAASSIVLSVSTETLHGHHLQLRQTHRRLILLGTPNLHDPSKIIIDFEQILQIGAYYGGKEFNINHTRQFLMGLQTQAICLINNDWVEQGLSPPTEVHGTLKVACFQEGEEDQSLAQKIKSYRPNDPDTNGFVVQREYSIFGGQALSGFSMADPPSSVIPKKHKNMGQIKDRTEPGYLELQAILKEFVKPE</sequence>
<dbReference type="OrthoDB" id="5177198at2759"/>
<dbReference type="KEGG" id="sapo:SAPIO_CDS8269"/>
<reference evidence="1 2" key="1">
    <citation type="journal article" date="2014" name="Genome Announc.">
        <title>Draft genome sequence of the pathogenic fungus Scedosporium apiospermum.</title>
        <authorList>
            <person name="Vandeputte P."/>
            <person name="Ghamrawi S."/>
            <person name="Rechenmann M."/>
            <person name="Iltis A."/>
            <person name="Giraud S."/>
            <person name="Fleury M."/>
            <person name="Thornton C."/>
            <person name="Delhaes L."/>
            <person name="Meyer W."/>
            <person name="Papon N."/>
            <person name="Bouchara J.P."/>
        </authorList>
    </citation>
    <scope>NUCLEOTIDE SEQUENCE [LARGE SCALE GENOMIC DNA]</scope>
    <source>
        <strain evidence="1 2">IHEM 14462</strain>
    </source>
</reference>
<gene>
    <name evidence="1" type="ORF">SAPIO_CDS8269</name>
</gene>
<organism evidence="1 2">
    <name type="scientific">Pseudallescheria apiosperma</name>
    <name type="common">Scedosporium apiospermum</name>
    <dbReference type="NCBI Taxonomy" id="563466"/>
    <lineage>
        <taxon>Eukaryota</taxon>
        <taxon>Fungi</taxon>
        <taxon>Dikarya</taxon>
        <taxon>Ascomycota</taxon>
        <taxon>Pezizomycotina</taxon>
        <taxon>Sordariomycetes</taxon>
        <taxon>Hypocreomycetidae</taxon>
        <taxon>Microascales</taxon>
        <taxon>Microascaceae</taxon>
        <taxon>Scedosporium</taxon>
    </lineage>
</organism>
<dbReference type="AlphaFoldDB" id="A0A084FZ92"/>
<evidence type="ECO:0000313" key="1">
    <source>
        <dbReference type="EMBL" id="KEZ40404.1"/>
    </source>
</evidence>
<keyword evidence="2" id="KW-1185">Reference proteome</keyword>
<accession>A0A084FZ92</accession>
<evidence type="ECO:0000313" key="2">
    <source>
        <dbReference type="Proteomes" id="UP000028545"/>
    </source>
</evidence>
<dbReference type="VEuPathDB" id="FungiDB:SAPIO_CDS8269"/>
<proteinExistence type="predicted"/>
<name>A0A084FZ92_PSEDA</name>
<dbReference type="Proteomes" id="UP000028545">
    <property type="component" value="Unassembled WGS sequence"/>
</dbReference>
<dbReference type="EMBL" id="JOWA01000121">
    <property type="protein sequence ID" value="KEZ40404.1"/>
    <property type="molecule type" value="Genomic_DNA"/>
</dbReference>
<dbReference type="RefSeq" id="XP_016640203.1">
    <property type="nucleotide sequence ID" value="XM_016789940.1"/>
</dbReference>
<dbReference type="HOGENOM" id="CLU_1138550_0_0_1"/>
<dbReference type="GeneID" id="27727341"/>
<protein>
    <submittedName>
        <fullName evidence="1">Uncharacterized protein</fullName>
    </submittedName>
</protein>
<comment type="caution">
    <text evidence="1">The sequence shown here is derived from an EMBL/GenBank/DDBJ whole genome shotgun (WGS) entry which is preliminary data.</text>
</comment>